<keyword evidence="6" id="KW-0378">Hydrolase</keyword>
<evidence type="ECO:0000256" key="3">
    <source>
        <dbReference type="ARBA" id="ARBA00022670"/>
    </source>
</evidence>
<feature type="chain" id="PRO_5040146955" evidence="10">
    <location>
        <begin position="22"/>
        <end position="349"/>
    </location>
</feature>
<feature type="domain" description="Peptidase M43 pregnancy-associated plasma-A" evidence="11">
    <location>
        <begin position="168"/>
        <end position="253"/>
    </location>
</feature>
<evidence type="ECO:0000256" key="9">
    <source>
        <dbReference type="ARBA" id="ARBA00023157"/>
    </source>
</evidence>
<dbReference type="Pfam" id="PF05572">
    <property type="entry name" value="Peptidase_M43"/>
    <property type="match status" value="1"/>
</dbReference>
<evidence type="ECO:0000256" key="2">
    <source>
        <dbReference type="ARBA" id="ARBA00008721"/>
    </source>
</evidence>
<evidence type="ECO:0000256" key="5">
    <source>
        <dbReference type="ARBA" id="ARBA00022729"/>
    </source>
</evidence>
<keyword evidence="7" id="KW-0862">Zinc</keyword>
<dbReference type="AlphaFoldDB" id="A0A9P8SMQ8"/>
<evidence type="ECO:0000256" key="7">
    <source>
        <dbReference type="ARBA" id="ARBA00022833"/>
    </source>
</evidence>
<dbReference type="PANTHER" id="PTHR47466:SF1">
    <property type="entry name" value="METALLOPROTEASE MEP1 (AFU_ORTHOLOGUE AFUA_1G07730)-RELATED"/>
    <property type="match status" value="1"/>
</dbReference>
<dbReference type="SUPFAM" id="SSF55486">
    <property type="entry name" value="Metalloproteases ('zincins'), catalytic domain"/>
    <property type="match status" value="1"/>
</dbReference>
<dbReference type="GO" id="GO:0006508">
    <property type="term" value="P:proteolysis"/>
    <property type="evidence" value="ECO:0007669"/>
    <property type="project" value="UniProtKB-KW"/>
</dbReference>
<evidence type="ECO:0000256" key="10">
    <source>
        <dbReference type="SAM" id="SignalP"/>
    </source>
</evidence>
<dbReference type="RefSeq" id="XP_044725779.1">
    <property type="nucleotide sequence ID" value="XM_044859379.1"/>
</dbReference>
<feature type="signal peptide" evidence="10">
    <location>
        <begin position="1"/>
        <end position="21"/>
    </location>
</feature>
<evidence type="ECO:0000259" key="11">
    <source>
        <dbReference type="Pfam" id="PF05572"/>
    </source>
</evidence>
<evidence type="ECO:0000256" key="6">
    <source>
        <dbReference type="ARBA" id="ARBA00022801"/>
    </source>
</evidence>
<keyword evidence="4" id="KW-0479">Metal-binding</keyword>
<dbReference type="EMBL" id="JAIZPD010000001">
    <property type="protein sequence ID" value="KAH0968266.1"/>
    <property type="molecule type" value="Genomic_DNA"/>
</dbReference>
<dbReference type="PANTHER" id="PTHR47466">
    <property type="match status" value="1"/>
</dbReference>
<dbReference type="InterPro" id="IPR008754">
    <property type="entry name" value="Peptidase_M43"/>
</dbReference>
<dbReference type="GeneID" id="68350037"/>
<accession>A0A9P8SMQ8</accession>
<dbReference type="Gene3D" id="3.40.390.10">
    <property type="entry name" value="Collagenase (Catalytic Domain)"/>
    <property type="match status" value="1"/>
</dbReference>
<reference evidence="12" key="1">
    <citation type="submission" date="2021-09" db="EMBL/GenBank/DDBJ databases">
        <title>A high-quality genome of the endoparasitic fungus Hirsutella rhossiliensis with a comparison of Hirsutella genomes reveals transposable elements contributing to genome size variation.</title>
        <authorList>
            <person name="Lin R."/>
            <person name="Jiao Y."/>
            <person name="Sun X."/>
            <person name="Ling J."/>
            <person name="Xie B."/>
            <person name="Cheng X."/>
        </authorList>
    </citation>
    <scope>NUCLEOTIDE SEQUENCE</scope>
    <source>
        <strain evidence="12">HR02</strain>
    </source>
</reference>
<protein>
    <submittedName>
        <fullName evidence="12">Pregnancy-associated plasma protein-A domain-containing protein</fullName>
    </submittedName>
</protein>
<dbReference type="Proteomes" id="UP000824596">
    <property type="component" value="Unassembled WGS sequence"/>
</dbReference>
<keyword evidence="3" id="KW-0645">Protease</keyword>
<dbReference type="InterPro" id="IPR024079">
    <property type="entry name" value="MetalloPept_cat_dom_sf"/>
</dbReference>
<proteinExistence type="inferred from homology"/>
<gene>
    <name evidence="12" type="ORF">HRG_00908</name>
</gene>
<name>A0A9P8SMQ8_9HYPO</name>
<keyword evidence="13" id="KW-1185">Reference proteome</keyword>
<comment type="function">
    <text evidence="1">Secreted metalloproteinase that allows assimilation of proteinaceous substrates.</text>
</comment>
<keyword evidence="9" id="KW-1015">Disulfide bond</keyword>
<comment type="caution">
    <text evidence="12">The sequence shown here is derived from an EMBL/GenBank/DDBJ whole genome shotgun (WGS) entry which is preliminary data.</text>
</comment>
<keyword evidence="5 10" id="KW-0732">Signal</keyword>
<organism evidence="12 13">
    <name type="scientific">Hirsutella rhossiliensis</name>
    <dbReference type="NCBI Taxonomy" id="111463"/>
    <lineage>
        <taxon>Eukaryota</taxon>
        <taxon>Fungi</taxon>
        <taxon>Dikarya</taxon>
        <taxon>Ascomycota</taxon>
        <taxon>Pezizomycotina</taxon>
        <taxon>Sordariomycetes</taxon>
        <taxon>Hypocreomycetidae</taxon>
        <taxon>Hypocreales</taxon>
        <taxon>Ophiocordycipitaceae</taxon>
        <taxon>Hirsutella</taxon>
    </lineage>
</organism>
<evidence type="ECO:0000313" key="12">
    <source>
        <dbReference type="EMBL" id="KAH0968266.1"/>
    </source>
</evidence>
<evidence type="ECO:0000256" key="1">
    <source>
        <dbReference type="ARBA" id="ARBA00003174"/>
    </source>
</evidence>
<dbReference type="GO" id="GO:0046872">
    <property type="term" value="F:metal ion binding"/>
    <property type="evidence" value="ECO:0007669"/>
    <property type="project" value="UniProtKB-KW"/>
</dbReference>
<sequence>MRSPVPILVSCLTLLVAAASGLSFSICGTNPPPERFQGTHRELASLSKRFESGNTANPRVNKTVDTYIHVVEVPGYSINNLSEDRVNLQIKVLNQGFENTGFQFKPREPPLSINDENVGGWARYPEEIIEQGEDMWPALDGVVVAAYSVPHHESLSGLNDKRWSLGRTTIHEVGHWLGLMHPFDNGGCSGENDRVNDTAPCMGPGEYDLYTCDENRRSCGNQSEPDPVHNYMYYSSDECGVEFTPGQIHRMHREWDKFRVPAVPGTLKPIEPVHFASKPLPYYPPPSDSPLRVSMLCEPDEDGYVAELREEYCGSNSFCHRALWKWGAGGKNYTDIGECLAERMKMSDE</sequence>
<evidence type="ECO:0000256" key="4">
    <source>
        <dbReference type="ARBA" id="ARBA00022723"/>
    </source>
</evidence>
<evidence type="ECO:0000313" key="13">
    <source>
        <dbReference type="Proteomes" id="UP000824596"/>
    </source>
</evidence>
<evidence type="ECO:0000256" key="8">
    <source>
        <dbReference type="ARBA" id="ARBA00023049"/>
    </source>
</evidence>
<dbReference type="GO" id="GO:0008237">
    <property type="term" value="F:metallopeptidase activity"/>
    <property type="evidence" value="ECO:0007669"/>
    <property type="project" value="UniProtKB-KW"/>
</dbReference>
<comment type="similarity">
    <text evidence="2">Belongs to the peptidase M43B family.</text>
</comment>
<dbReference type="OrthoDB" id="536211at2759"/>
<keyword evidence="8" id="KW-0482">Metalloprotease</keyword>